<organism evidence="4 6">
    <name type="scientific">Streptomyces antibioticus</name>
    <dbReference type="NCBI Taxonomy" id="1890"/>
    <lineage>
        <taxon>Bacteria</taxon>
        <taxon>Bacillati</taxon>
        <taxon>Actinomycetota</taxon>
        <taxon>Actinomycetes</taxon>
        <taxon>Kitasatosporales</taxon>
        <taxon>Streptomycetaceae</taxon>
        <taxon>Streptomyces</taxon>
    </lineage>
</organism>
<keyword evidence="5" id="KW-1185">Reference proteome</keyword>
<dbReference type="InterPro" id="IPR023365">
    <property type="entry name" value="Sortase_dom-sf"/>
</dbReference>
<gene>
    <name evidence="3" type="ORF">AFM16_06160</name>
    <name evidence="4" type="ORF">HCX60_06285</name>
</gene>
<dbReference type="EMBL" id="LHQL01000005">
    <property type="protein sequence ID" value="OOQ54356.1"/>
    <property type="molecule type" value="Genomic_DNA"/>
</dbReference>
<protein>
    <submittedName>
        <fullName evidence="3 4">Sortase</fullName>
    </submittedName>
</protein>
<accession>A0AAE6YFH9</accession>
<dbReference type="GO" id="GO:0016787">
    <property type="term" value="F:hydrolase activity"/>
    <property type="evidence" value="ECO:0007669"/>
    <property type="project" value="UniProtKB-KW"/>
</dbReference>
<dbReference type="Proteomes" id="UP000502504">
    <property type="component" value="Chromosome"/>
</dbReference>
<reference evidence="3 5" key="1">
    <citation type="submission" date="2015-07" db="EMBL/GenBank/DDBJ databases">
        <title>Draft Genome Sequence of Streptomyces antibioticus, IMRU 3720 reveals insights in the evolution of actinomycin biosynthetic gene clusters in Streptomyces.</title>
        <authorList>
            <person name="Crnovcic I."/>
            <person name="Ruckert C."/>
            <person name="Kalinowksi J."/>
            <person name="Keller U."/>
        </authorList>
    </citation>
    <scope>NUCLEOTIDE SEQUENCE [LARGE SCALE GENOMIC DNA]</scope>
    <source>
        <strain evidence="3 5">DSM 41481</strain>
    </source>
</reference>
<dbReference type="Proteomes" id="UP000190306">
    <property type="component" value="Chromosome"/>
</dbReference>
<dbReference type="SUPFAM" id="SSF63817">
    <property type="entry name" value="Sortase"/>
    <property type="match status" value="1"/>
</dbReference>
<evidence type="ECO:0000313" key="6">
    <source>
        <dbReference type="Proteomes" id="UP000502504"/>
    </source>
</evidence>
<proteinExistence type="predicted"/>
<dbReference type="InterPro" id="IPR042001">
    <property type="entry name" value="Sortase_F"/>
</dbReference>
<evidence type="ECO:0000256" key="2">
    <source>
        <dbReference type="SAM" id="MobiDB-lite"/>
    </source>
</evidence>
<evidence type="ECO:0000256" key="1">
    <source>
        <dbReference type="ARBA" id="ARBA00022801"/>
    </source>
</evidence>
<evidence type="ECO:0000313" key="5">
    <source>
        <dbReference type="Proteomes" id="UP000190306"/>
    </source>
</evidence>
<feature type="compositionally biased region" description="Low complexity" evidence="2">
    <location>
        <begin position="25"/>
        <end position="54"/>
    </location>
</feature>
<evidence type="ECO:0000313" key="3">
    <source>
        <dbReference type="EMBL" id="OOQ54356.1"/>
    </source>
</evidence>
<dbReference type="InterPro" id="IPR005754">
    <property type="entry name" value="Sortase"/>
</dbReference>
<dbReference type="CDD" id="cd05829">
    <property type="entry name" value="Sortase_F"/>
    <property type="match status" value="1"/>
</dbReference>
<dbReference type="AlphaFoldDB" id="A0AAE6YFH9"/>
<dbReference type="Gene3D" id="2.40.260.10">
    <property type="entry name" value="Sortase"/>
    <property type="match status" value="1"/>
</dbReference>
<dbReference type="Pfam" id="PF04203">
    <property type="entry name" value="Sortase"/>
    <property type="match status" value="1"/>
</dbReference>
<keyword evidence="1" id="KW-0378">Hydrolase</keyword>
<sequence>MMCAAAALVLAVSLTGRGEDPASDSSRPPLAPAATASAPVTSESAGQPPRSAPSQPRPGQPAAGSPAGKHLPRSRPVRLIVPKISVDAPFVDLAIDPTGRLEAPPAADTNLVGWLAKGVSPGEPGTAIIAGHVDTKTSAAVFANLSALKRGDRFHVRRADGSKAVFLVDDVETFAKDDFPDRLVYADTDDAQVRLITCAGAYDRTAKDYTENLVVFAHLV</sequence>
<evidence type="ECO:0000313" key="4">
    <source>
        <dbReference type="EMBL" id="QIT48778.1"/>
    </source>
</evidence>
<name>A0AAE6YFH9_STRAT</name>
<reference evidence="4 6" key="2">
    <citation type="submission" date="2020-03" db="EMBL/GenBank/DDBJ databases">
        <title>Is there a link between lipid content and antibiotic production in Streptomyces?</title>
        <authorList>
            <person name="David M."/>
            <person name="Lejeune C."/>
            <person name="Abreu S."/>
            <person name="Thibessard A."/>
            <person name="Leblond P."/>
            <person name="Chaminade P."/>
            <person name="Virolle M.-J."/>
        </authorList>
    </citation>
    <scope>NUCLEOTIDE SEQUENCE [LARGE SCALE GENOMIC DNA]</scope>
    <source>
        <strain evidence="4 6">DSM 41481</strain>
    </source>
</reference>
<dbReference type="NCBIfam" id="NF033748">
    <property type="entry name" value="class_F_sortase"/>
    <property type="match status" value="1"/>
</dbReference>
<feature type="region of interest" description="Disordered" evidence="2">
    <location>
        <begin position="17"/>
        <end position="74"/>
    </location>
</feature>
<dbReference type="EMBL" id="CP050692">
    <property type="protein sequence ID" value="QIT48778.1"/>
    <property type="molecule type" value="Genomic_DNA"/>
</dbReference>